<evidence type="ECO:0000313" key="8">
    <source>
        <dbReference type="EMBL" id="MFC0048834.1"/>
    </source>
</evidence>
<gene>
    <name evidence="8" type="ORF">ACFFJP_11125</name>
</gene>
<evidence type="ECO:0000256" key="5">
    <source>
        <dbReference type="SAM" id="SignalP"/>
    </source>
</evidence>
<dbReference type="InterPro" id="IPR033436">
    <property type="entry name" value="MucB/RseB_C"/>
</dbReference>
<evidence type="ECO:0000256" key="3">
    <source>
        <dbReference type="ARBA" id="ARBA00022729"/>
    </source>
</evidence>
<dbReference type="Pfam" id="PF17188">
    <property type="entry name" value="MucB_RseB_C"/>
    <property type="match status" value="1"/>
</dbReference>
<reference evidence="8 9" key="1">
    <citation type="submission" date="2024-09" db="EMBL/GenBank/DDBJ databases">
        <authorList>
            <person name="Sun Q."/>
            <person name="Mori K."/>
        </authorList>
    </citation>
    <scope>NUCLEOTIDE SEQUENCE [LARGE SCALE GENOMIC DNA]</scope>
    <source>
        <strain evidence="8 9">KCTC 23315</strain>
    </source>
</reference>
<dbReference type="EMBL" id="JBHLXP010000003">
    <property type="protein sequence ID" value="MFC0048834.1"/>
    <property type="molecule type" value="Genomic_DNA"/>
</dbReference>
<dbReference type="InterPro" id="IPR038484">
    <property type="entry name" value="MucB/RseB_C_sf"/>
</dbReference>
<evidence type="ECO:0000259" key="6">
    <source>
        <dbReference type="Pfam" id="PF03888"/>
    </source>
</evidence>
<feature type="chain" id="PRO_5045612258" evidence="5">
    <location>
        <begin position="19"/>
        <end position="311"/>
    </location>
</feature>
<evidence type="ECO:0000256" key="1">
    <source>
        <dbReference type="ARBA" id="ARBA00004418"/>
    </source>
</evidence>
<comment type="caution">
    <text evidence="8">The sequence shown here is derived from an EMBL/GenBank/DDBJ whole genome shotgun (WGS) entry which is preliminary data.</text>
</comment>
<dbReference type="RefSeq" id="WP_377243605.1">
    <property type="nucleotide sequence ID" value="NZ_JBHLXP010000003.1"/>
</dbReference>
<dbReference type="PIRSF" id="PIRSF005427">
    <property type="entry name" value="RseB"/>
    <property type="match status" value="1"/>
</dbReference>
<dbReference type="Pfam" id="PF03888">
    <property type="entry name" value="MucB_RseB"/>
    <property type="match status" value="1"/>
</dbReference>
<keyword evidence="9" id="KW-1185">Reference proteome</keyword>
<feature type="domain" description="MucB/RseB C-terminal" evidence="7">
    <location>
        <begin position="218"/>
        <end position="311"/>
    </location>
</feature>
<keyword evidence="4" id="KW-0574">Periplasm</keyword>
<feature type="domain" description="MucB/RseB N-terminal" evidence="6">
    <location>
        <begin position="22"/>
        <end position="195"/>
    </location>
</feature>
<dbReference type="Gene3D" id="2.50.20.10">
    <property type="entry name" value="Lipoprotein localisation LolA/LolB/LppX"/>
    <property type="match status" value="1"/>
</dbReference>
<dbReference type="PANTHER" id="PTHR38782">
    <property type="match status" value="1"/>
</dbReference>
<dbReference type="CDD" id="cd16327">
    <property type="entry name" value="RseB"/>
    <property type="match status" value="1"/>
</dbReference>
<comment type="similarity">
    <text evidence="2">Belongs to the RseB family.</text>
</comment>
<feature type="signal peptide" evidence="5">
    <location>
        <begin position="1"/>
        <end position="18"/>
    </location>
</feature>
<dbReference type="PANTHER" id="PTHR38782:SF1">
    <property type="entry name" value="SIGMA-E FACTOR REGULATORY PROTEIN RSEB"/>
    <property type="match status" value="1"/>
</dbReference>
<protein>
    <submittedName>
        <fullName evidence="8">MucB/RseB C-terminal domain-containing protein</fullName>
    </submittedName>
</protein>
<evidence type="ECO:0000259" key="7">
    <source>
        <dbReference type="Pfam" id="PF17188"/>
    </source>
</evidence>
<dbReference type="Proteomes" id="UP001589813">
    <property type="component" value="Unassembled WGS sequence"/>
</dbReference>
<organism evidence="8 9">
    <name type="scientific">Rheinheimera tilapiae</name>
    <dbReference type="NCBI Taxonomy" id="875043"/>
    <lineage>
        <taxon>Bacteria</taxon>
        <taxon>Pseudomonadati</taxon>
        <taxon>Pseudomonadota</taxon>
        <taxon>Gammaproteobacteria</taxon>
        <taxon>Chromatiales</taxon>
        <taxon>Chromatiaceae</taxon>
        <taxon>Rheinheimera</taxon>
    </lineage>
</organism>
<keyword evidence="3 5" id="KW-0732">Signal</keyword>
<accession>A0ABV6BEM1</accession>
<evidence type="ECO:0000256" key="4">
    <source>
        <dbReference type="ARBA" id="ARBA00022764"/>
    </source>
</evidence>
<sequence>MRLSVSLLLSLCSVSAQADDWQQFERTQQAVRKFNFDVSFVQVRPNQLITYRWLHGLHEQSGALSVPLELERLLLQDGVGTDTFRRGDKVYYAAPDAPVIVTQNDSIKELPAILFEPLAVIKQLYDIVPGSSVPLSGRTAQLLRLSARDASRYSYWLWQDAETGFPLRVDTVDEQNEVLDRWMVVHLQLKTSLPPELQSLISAQLPEQPHALVSRPAPQDQFKLNWIPPGYQLLAEQAPISTRSVPVLANWLLSDGLHQISVFVQPTARLPQQQLRDGAVTILVTTQQNLDVTVIGPLRPELAAKLAASVE</sequence>
<evidence type="ECO:0000313" key="9">
    <source>
        <dbReference type="Proteomes" id="UP001589813"/>
    </source>
</evidence>
<proteinExistence type="inferred from homology"/>
<dbReference type="InterPro" id="IPR033434">
    <property type="entry name" value="MucB/RseB_N"/>
</dbReference>
<dbReference type="InterPro" id="IPR005588">
    <property type="entry name" value="MucB_RseB"/>
</dbReference>
<evidence type="ECO:0000256" key="2">
    <source>
        <dbReference type="ARBA" id="ARBA00008150"/>
    </source>
</evidence>
<dbReference type="Gene3D" id="3.30.200.100">
    <property type="entry name" value="MucB/RseB, C-terminal domain"/>
    <property type="match status" value="1"/>
</dbReference>
<comment type="subcellular location">
    <subcellularLocation>
        <location evidence="1">Periplasm</location>
    </subcellularLocation>
</comment>
<name>A0ABV6BEM1_9GAMM</name>